<dbReference type="InterPro" id="IPR041489">
    <property type="entry name" value="PDZ_6"/>
</dbReference>
<evidence type="ECO:0000256" key="4">
    <source>
        <dbReference type="ARBA" id="ARBA00022692"/>
    </source>
</evidence>
<dbReference type="AlphaFoldDB" id="A0A6J6PLD0"/>
<keyword evidence="6" id="KW-0862">Zinc</keyword>
<dbReference type="InterPro" id="IPR008915">
    <property type="entry name" value="Peptidase_M50"/>
</dbReference>
<dbReference type="Gene3D" id="2.30.42.10">
    <property type="match status" value="1"/>
</dbReference>
<organism evidence="12">
    <name type="scientific">freshwater metagenome</name>
    <dbReference type="NCBI Taxonomy" id="449393"/>
    <lineage>
        <taxon>unclassified sequences</taxon>
        <taxon>metagenomes</taxon>
        <taxon>ecological metagenomes</taxon>
    </lineage>
</organism>
<reference evidence="12" key="1">
    <citation type="submission" date="2020-05" db="EMBL/GenBank/DDBJ databases">
        <authorList>
            <person name="Chiriac C."/>
            <person name="Salcher M."/>
            <person name="Ghai R."/>
            <person name="Kavagutti S V."/>
        </authorList>
    </citation>
    <scope>NUCLEOTIDE SEQUENCE</scope>
</reference>
<keyword evidence="5" id="KW-0378">Hydrolase</keyword>
<gene>
    <name evidence="12" type="ORF">UFOPK2399_01128</name>
</gene>
<proteinExistence type="predicted"/>
<comment type="cofactor">
    <cofactor evidence="1">
        <name>Zn(2+)</name>
        <dbReference type="ChEBI" id="CHEBI:29105"/>
    </cofactor>
</comment>
<dbReference type="PROSITE" id="PS50106">
    <property type="entry name" value="PDZ"/>
    <property type="match status" value="1"/>
</dbReference>
<feature type="transmembrane region" description="Helical" evidence="10">
    <location>
        <begin position="320"/>
        <end position="340"/>
    </location>
</feature>
<dbReference type="EMBL" id="CAEZXP010000003">
    <property type="protein sequence ID" value="CAB4697605.1"/>
    <property type="molecule type" value="Genomic_DNA"/>
</dbReference>
<dbReference type="GO" id="GO:0016020">
    <property type="term" value="C:membrane"/>
    <property type="evidence" value="ECO:0007669"/>
    <property type="project" value="UniProtKB-SubCell"/>
</dbReference>
<feature type="transmembrane region" description="Helical" evidence="10">
    <location>
        <begin position="146"/>
        <end position="168"/>
    </location>
</feature>
<name>A0A6J6PLD0_9ZZZZ</name>
<evidence type="ECO:0000256" key="9">
    <source>
        <dbReference type="ARBA" id="ARBA00023136"/>
    </source>
</evidence>
<dbReference type="InterPro" id="IPR001478">
    <property type="entry name" value="PDZ"/>
</dbReference>
<evidence type="ECO:0000256" key="2">
    <source>
        <dbReference type="ARBA" id="ARBA00004141"/>
    </source>
</evidence>
<dbReference type="PANTHER" id="PTHR42837:SF2">
    <property type="entry name" value="MEMBRANE METALLOPROTEASE ARASP2, CHLOROPLASTIC-RELATED"/>
    <property type="match status" value="1"/>
</dbReference>
<feature type="transmembrane region" description="Helical" evidence="10">
    <location>
        <begin position="365"/>
        <end position="384"/>
    </location>
</feature>
<evidence type="ECO:0000256" key="5">
    <source>
        <dbReference type="ARBA" id="ARBA00022801"/>
    </source>
</evidence>
<evidence type="ECO:0000256" key="7">
    <source>
        <dbReference type="ARBA" id="ARBA00022989"/>
    </source>
</evidence>
<evidence type="ECO:0000256" key="8">
    <source>
        <dbReference type="ARBA" id="ARBA00023049"/>
    </source>
</evidence>
<dbReference type="GO" id="GO:0004222">
    <property type="term" value="F:metalloendopeptidase activity"/>
    <property type="evidence" value="ECO:0007669"/>
    <property type="project" value="InterPro"/>
</dbReference>
<evidence type="ECO:0000256" key="3">
    <source>
        <dbReference type="ARBA" id="ARBA00022670"/>
    </source>
</evidence>
<accession>A0A6J6PLD0</accession>
<feature type="domain" description="PDZ" evidence="11">
    <location>
        <begin position="179"/>
        <end position="231"/>
    </location>
</feature>
<evidence type="ECO:0000256" key="6">
    <source>
        <dbReference type="ARBA" id="ARBA00022833"/>
    </source>
</evidence>
<dbReference type="InterPro" id="IPR036034">
    <property type="entry name" value="PDZ_sf"/>
</dbReference>
<dbReference type="SUPFAM" id="SSF50156">
    <property type="entry name" value="PDZ domain-like"/>
    <property type="match status" value="1"/>
</dbReference>
<keyword evidence="7 10" id="KW-1133">Transmembrane helix</keyword>
<evidence type="ECO:0000313" key="12">
    <source>
        <dbReference type="EMBL" id="CAB4697605.1"/>
    </source>
</evidence>
<evidence type="ECO:0000256" key="10">
    <source>
        <dbReference type="SAM" id="Phobius"/>
    </source>
</evidence>
<keyword evidence="8" id="KW-0482">Metalloprotease</keyword>
<protein>
    <submittedName>
        <fullName evidence="12">Unannotated protein</fullName>
    </submittedName>
</protein>
<dbReference type="Pfam" id="PF02163">
    <property type="entry name" value="Peptidase_M50"/>
    <property type="match status" value="1"/>
</dbReference>
<sequence>MSVFIAIIGLAVLVLIHEAGHFVAARAVGMRPRKFYLGFGPPIVKTVRGGVEYGIGSLPLGGYVKIPGMHRPVAGDLRRSLAQARAEELDAELTAFEAAVDAGQDGHARELLLRLEPELGKERMFQELEGALAPDAYWRQATWRRVTVIAAGPAVNVLIALVIFAAVFMSGSVVATRNVDSVLSGHPAAKAGLRAGDTVVRVDGHLVTPETIAPTINATGGRLFTIVVNRNGHRVTLGPLAAIRTEGVYRVGFQIAGAPGQGDSLATSVRQSFHVVAAVTTDTVSALGGIATGKDTENVSSVVGMTRVASSAYQRSTADFLFILGLISLALGLLNLLPVLPLDGGHIVMSLLEKVRGRGFSQLAYMRYSAVGLALFAFLMYLGLRNDLFTQGG</sequence>
<evidence type="ECO:0000256" key="1">
    <source>
        <dbReference type="ARBA" id="ARBA00001947"/>
    </source>
</evidence>
<dbReference type="CDD" id="cd06163">
    <property type="entry name" value="S2P-M50_PDZ_RseP-like"/>
    <property type="match status" value="1"/>
</dbReference>
<keyword evidence="4 10" id="KW-0812">Transmembrane</keyword>
<keyword evidence="9 10" id="KW-0472">Membrane</keyword>
<evidence type="ECO:0000259" key="11">
    <source>
        <dbReference type="PROSITE" id="PS50106"/>
    </source>
</evidence>
<comment type="subcellular location">
    <subcellularLocation>
        <location evidence="2">Membrane</location>
        <topology evidence="2">Multi-pass membrane protein</topology>
    </subcellularLocation>
</comment>
<dbReference type="PANTHER" id="PTHR42837">
    <property type="entry name" value="REGULATOR OF SIGMA-E PROTEASE RSEP"/>
    <property type="match status" value="1"/>
</dbReference>
<keyword evidence="3" id="KW-0645">Protease</keyword>
<dbReference type="Pfam" id="PF17820">
    <property type="entry name" value="PDZ_6"/>
    <property type="match status" value="1"/>
</dbReference>
<dbReference type="GO" id="GO:0006508">
    <property type="term" value="P:proteolysis"/>
    <property type="evidence" value="ECO:0007669"/>
    <property type="project" value="UniProtKB-KW"/>
</dbReference>
<dbReference type="InterPro" id="IPR004387">
    <property type="entry name" value="Pept_M50_Zn"/>
</dbReference>